<evidence type="ECO:0000313" key="2">
    <source>
        <dbReference type="Proteomes" id="UP001177023"/>
    </source>
</evidence>
<sequence>MLHVLNKSSGSSIQRGHQAVLHHLRRLLGFKALPNDLVMSPLLPLLLRHFLEGLQLSAGCKLFFITFGRFSVSRRSGDECAAAASPTPLSRGTQLNAGSRLFFAIFGRFSASRYFLQWSETLRGAEQVAKCVFVSLWVVALSMQRGHQAVLRQFQRLLRLIGFTAKLMAKTTEGKQHRGVRIEYALPNNLLMLPALPLLHRNFLKEFSNDVVMSPPLPLLHLQFL</sequence>
<comment type="caution">
    <text evidence="1">The sequence shown here is derived from an EMBL/GenBank/DDBJ whole genome shotgun (WGS) entry which is preliminary data.</text>
</comment>
<organism evidence="1 2">
    <name type="scientific">Mesorhabditis spiculigera</name>
    <dbReference type="NCBI Taxonomy" id="96644"/>
    <lineage>
        <taxon>Eukaryota</taxon>
        <taxon>Metazoa</taxon>
        <taxon>Ecdysozoa</taxon>
        <taxon>Nematoda</taxon>
        <taxon>Chromadorea</taxon>
        <taxon>Rhabditida</taxon>
        <taxon>Rhabditina</taxon>
        <taxon>Rhabditomorpha</taxon>
        <taxon>Rhabditoidea</taxon>
        <taxon>Rhabditidae</taxon>
        <taxon>Mesorhabditinae</taxon>
        <taxon>Mesorhabditis</taxon>
    </lineage>
</organism>
<dbReference type="Proteomes" id="UP001177023">
    <property type="component" value="Unassembled WGS sequence"/>
</dbReference>
<feature type="non-terminal residue" evidence="1">
    <location>
        <position position="1"/>
    </location>
</feature>
<keyword evidence="2" id="KW-1185">Reference proteome</keyword>
<reference evidence="1" key="1">
    <citation type="submission" date="2023-06" db="EMBL/GenBank/DDBJ databases">
        <authorList>
            <person name="Delattre M."/>
        </authorList>
    </citation>
    <scope>NUCLEOTIDE SEQUENCE</scope>
    <source>
        <strain evidence="1">AF72</strain>
    </source>
</reference>
<proteinExistence type="predicted"/>
<accession>A0AA36GCH2</accession>
<protein>
    <submittedName>
        <fullName evidence="1">Uncharacterized protein</fullName>
    </submittedName>
</protein>
<dbReference type="EMBL" id="CATQJA010002707">
    <property type="protein sequence ID" value="CAJ0586010.1"/>
    <property type="molecule type" value="Genomic_DNA"/>
</dbReference>
<name>A0AA36GCH2_9BILA</name>
<evidence type="ECO:0000313" key="1">
    <source>
        <dbReference type="EMBL" id="CAJ0586010.1"/>
    </source>
</evidence>
<dbReference type="AlphaFoldDB" id="A0AA36GCH2"/>
<gene>
    <name evidence="1" type="ORF">MSPICULIGERA_LOCUS24018</name>
</gene>